<dbReference type="PANTHER" id="PTHR23110">
    <property type="entry name" value="BTB DOMAIN TRANSCRIPTION FACTOR"/>
    <property type="match status" value="1"/>
</dbReference>
<feature type="DNA-binding region" description="H-T-H motif" evidence="4">
    <location>
        <begin position="685"/>
        <end position="705"/>
    </location>
</feature>
<dbReference type="GO" id="GO:0003677">
    <property type="term" value="F:DNA binding"/>
    <property type="evidence" value="ECO:0007669"/>
    <property type="project" value="UniProtKB-UniRule"/>
</dbReference>
<dbReference type="SUPFAM" id="SSF46689">
    <property type="entry name" value="Homeodomain-like"/>
    <property type="match status" value="3"/>
</dbReference>
<accession>A0A8J6HBT2</accession>
<dbReference type="SMART" id="SM00225">
    <property type="entry name" value="BTB"/>
    <property type="match status" value="1"/>
</dbReference>
<dbReference type="AlphaFoldDB" id="A0A8J6HBT2"/>
<comment type="subcellular location">
    <subcellularLocation>
        <location evidence="1 4">Nucleus</location>
    </subcellularLocation>
</comment>
<feature type="domain" description="HTH psq-type" evidence="7">
    <location>
        <begin position="657"/>
        <end position="709"/>
    </location>
</feature>
<feature type="compositionally biased region" description="Basic and acidic residues" evidence="5">
    <location>
        <begin position="456"/>
        <end position="467"/>
    </location>
</feature>
<dbReference type="EMBL" id="JABDTM020026984">
    <property type="protein sequence ID" value="KAH0811187.1"/>
    <property type="molecule type" value="Genomic_DNA"/>
</dbReference>
<name>A0A8J6HBT2_TENMO</name>
<dbReference type="CDD" id="cd18315">
    <property type="entry name" value="BTB_POZ_BAB-like"/>
    <property type="match status" value="1"/>
</dbReference>
<dbReference type="GO" id="GO:0005634">
    <property type="term" value="C:nucleus"/>
    <property type="evidence" value="ECO:0007669"/>
    <property type="project" value="UniProtKB-SubCell"/>
</dbReference>
<keyword evidence="9" id="KW-1185">Reference proteome</keyword>
<evidence type="ECO:0000256" key="2">
    <source>
        <dbReference type="ARBA" id="ARBA00023125"/>
    </source>
</evidence>
<feature type="DNA-binding region" description="H-T-H motif" evidence="4">
    <location>
        <begin position="739"/>
        <end position="759"/>
    </location>
</feature>
<feature type="region of interest" description="Disordered" evidence="5">
    <location>
        <begin position="431"/>
        <end position="503"/>
    </location>
</feature>
<comment type="caution">
    <text evidence="8">The sequence shown here is derived from an EMBL/GenBank/DDBJ whole genome shotgun (WGS) entry which is preliminary data.</text>
</comment>
<evidence type="ECO:0000259" key="6">
    <source>
        <dbReference type="PROSITE" id="PS50097"/>
    </source>
</evidence>
<protein>
    <recommendedName>
        <fullName evidence="10">Protein bric-a-brac 2</fullName>
    </recommendedName>
</protein>
<evidence type="ECO:0000313" key="9">
    <source>
        <dbReference type="Proteomes" id="UP000719412"/>
    </source>
</evidence>
<feature type="domain" description="HTH psq-type" evidence="7">
    <location>
        <begin position="711"/>
        <end position="763"/>
    </location>
</feature>
<evidence type="ECO:0008006" key="10">
    <source>
        <dbReference type="Google" id="ProtNLM"/>
    </source>
</evidence>
<dbReference type="Pfam" id="PF00651">
    <property type="entry name" value="BTB"/>
    <property type="match status" value="1"/>
</dbReference>
<reference evidence="8" key="1">
    <citation type="journal article" date="2020" name="J Insects Food Feed">
        <title>The yellow mealworm (Tenebrio molitor) genome: a resource for the emerging insects as food and feed industry.</title>
        <authorList>
            <person name="Eriksson T."/>
            <person name="Andere A."/>
            <person name="Kelstrup H."/>
            <person name="Emery V."/>
            <person name="Picard C."/>
        </authorList>
    </citation>
    <scope>NUCLEOTIDE SEQUENCE</scope>
    <source>
        <strain evidence="8">Stoneville</strain>
        <tissue evidence="8">Whole head</tissue>
    </source>
</reference>
<dbReference type="InterPro" id="IPR000210">
    <property type="entry name" value="BTB/POZ_dom"/>
</dbReference>
<organism evidence="8 9">
    <name type="scientific">Tenebrio molitor</name>
    <name type="common">Yellow mealworm beetle</name>
    <dbReference type="NCBI Taxonomy" id="7067"/>
    <lineage>
        <taxon>Eukaryota</taxon>
        <taxon>Metazoa</taxon>
        <taxon>Ecdysozoa</taxon>
        <taxon>Arthropoda</taxon>
        <taxon>Hexapoda</taxon>
        <taxon>Insecta</taxon>
        <taxon>Pterygota</taxon>
        <taxon>Neoptera</taxon>
        <taxon>Endopterygota</taxon>
        <taxon>Coleoptera</taxon>
        <taxon>Polyphaga</taxon>
        <taxon>Cucujiformia</taxon>
        <taxon>Tenebrionidae</taxon>
        <taxon>Tenebrio</taxon>
    </lineage>
</organism>
<dbReference type="InterPro" id="IPR009057">
    <property type="entry name" value="Homeodomain-like_sf"/>
</dbReference>
<reference evidence="8" key="2">
    <citation type="submission" date="2021-08" db="EMBL/GenBank/DDBJ databases">
        <authorList>
            <person name="Eriksson T."/>
        </authorList>
    </citation>
    <scope>NUCLEOTIDE SEQUENCE</scope>
    <source>
        <strain evidence="8">Stoneville</strain>
        <tissue evidence="8">Whole head</tissue>
    </source>
</reference>
<dbReference type="GO" id="GO:0006357">
    <property type="term" value="P:regulation of transcription by RNA polymerase II"/>
    <property type="evidence" value="ECO:0007669"/>
    <property type="project" value="TreeGrafter"/>
</dbReference>
<dbReference type="Pfam" id="PF05225">
    <property type="entry name" value="HTH_psq"/>
    <property type="match status" value="4"/>
</dbReference>
<keyword evidence="2 4" id="KW-0238">DNA-binding</keyword>
<feature type="domain" description="BTB" evidence="6">
    <location>
        <begin position="31"/>
        <end position="97"/>
    </location>
</feature>
<dbReference type="PANTHER" id="PTHR23110:SF102">
    <property type="entry name" value="PIPSQUEAK, ISOFORM O"/>
    <property type="match status" value="1"/>
</dbReference>
<dbReference type="InterPro" id="IPR011333">
    <property type="entry name" value="SKP1/BTB/POZ_sf"/>
</dbReference>
<dbReference type="InterPro" id="IPR007889">
    <property type="entry name" value="HTH_Psq"/>
</dbReference>
<dbReference type="SUPFAM" id="SSF54695">
    <property type="entry name" value="POZ domain"/>
    <property type="match status" value="1"/>
</dbReference>
<dbReference type="PROSITE" id="PS50097">
    <property type="entry name" value="BTB"/>
    <property type="match status" value="1"/>
</dbReference>
<feature type="domain" description="HTH psq-type" evidence="7">
    <location>
        <begin position="766"/>
        <end position="818"/>
    </location>
</feature>
<sequence>MSGQHYCLRWNNYQSNMTSVFHQLLQNEAFVDVTLACNDLSLKAHKVVLSACSSYFQKLLLENPCKHPTIIMPQDVCYADLKFIIEFVYKGEIDVSQTELQVPVTRPSAICGGAAERPPCGPARPLQRPTALEGRFRERNVESGPNIFGIHFHGIRNRTASLGMEYDTRDARNERRLTIMKKFAMERRWSKAANACEDKLVAKTRNSGNSAEGRRGHPFSKYTSACALACMLALSAARAAAAAADAGLACISVSVLVLISIRFLFFCLSFNFAFHRQLLHPPNEPPPVYVSALLSRKTRRLFAFCEQPLPRARLVIDCSKTKSSPIKKAQRFFRRFRRRRGHTPVFPQLQTIPGLIRRVAWRAALGFRLRGTHWGKVMRCLDQSIPGSRTASLMCSLLRTADQLKIKGLCEPPDEKENSPIEPQYFAKGFSKVRKSSSPKQFKPQDNNKRNKQKKPHLDNTSDKEDNGSVDGHSSDEEHDMPVALNEHKRKRAEPEQIKPLNMSSHGIMTGQTIFSQFGVDTDDFPPEPPAPSAIPVGHVEMQDHSPTRTLLTNTIHRTDISDSNVKYCDIKKEADIKFETLRSYDQDSLLEMDSHMSGPDHSMDSHEDEQSMHQMMVTPELMGMMPGVSNRLELSSNEVPALKNNGHSESIHHTPRSHGGGPKTWTQEDMDMALDALRNHNMSLTKASATYGIPSTTLWQRAHRLGIDTPKKEGPTKSWTEENLNSALEALRTGTISANKASKAYGIPSSTLYKIARREGIRLAAPFNAAPTTWTPEDLEKALESIRSGQTSVQKASTEFGIPTGTLYGRCKREGIELSRSNPTPWSEDAMGEALEAVRSVETHQADTRIRNVLCVRRLGHMSINQAAIHYNLPYSSLYGRFKRGIKYESDNIEPNSDSQSQIDGHTFGMEYANTHQQIQYQNQTNS</sequence>
<feature type="DNA-binding region" description="H-T-H motif" evidence="4">
    <location>
        <begin position="794"/>
        <end position="814"/>
    </location>
</feature>
<evidence type="ECO:0000256" key="5">
    <source>
        <dbReference type="SAM" id="MobiDB-lite"/>
    </source>
</evidence>
<evidence type="ECO:0000256" key="1">
    <source>
        <dbReference type="ARBA" id="ARBA00004123"/>
    </source>
</evidence>
<dbReference type="PROSITE" id="PS50960">
    <property type="entry name" value="HTH_PSQ"/>
    <property type="match status" value="3"/>
</dbReference>
<dbReference type="Gene3D" id="1.10.10.60">
    <property type="entry name" value="Homeodomain-like"/>
    <property type="match status" value="3"/>
</dbReference>
<evidence type="ECO:0000313" key="8">
    <source>
        <dbReference type="EMBL" id="KAH0811187.1"/>
    </source>
</evidence>
<dbReference type="Proteomes" id="UP000719412">
    <property type="component" value="Unassembled WGS sequence"/>
</dbReference>
<dbReference type="FunFam" id="1.10.10.60:FF:000019">
    <property type="entry name" value="Ligand-dependent corepressor isoform 1"/>
    <property type="match status" value="3"/>
</dbReference>
<feature type="region of interest" description="Disordered" evidence="5">
    <location>
        <begin position="642"/>
        <end position="664"/>
    </location>
</feature>
<proteinExistence type="predicted"/>
<evidence type="ECO:0000256" key="4">
    <source>
        <dbReference type="PROSITE-ProRule" id="PRU00320"/>
    </source>
</evidence>
<gene>
    <name evidence="8" type="ORF">GEV33_011605</name>
</gene>
<keyword evidence="3 4" id="KW-0539">Nucleus</keyword>
<evidence type="ECO:0000259" key="7">
    <source>
        <dbReference type="PROSITE" id="PS50960"/>
    </source>
</evidence>
<evidence type="ECO:0000256" key="3">
    <source>
        <dbReference type="ARBA" id="ARBA00023242"/>
    </source>
</evidence>
<dbReference type="InterPro" id="IPR051095">
    <property type="entry name" value="Dros_DevTransReg"/>
</dbReference>
<dbReference type="Gene3D" id="3.30.710.10">
    <property type="entry name" value="Potassium Channel Kv1.1, Chain A"/>
    <property type="match status" value="1"/>
</dbReference>